<dbReference type="RefSeq" id="WP_092933268.1">
    <property type="nucleotide sequence ID" value="NZ_FMZP01000010.1"/>
</dbReference>
<protein>
    <submittedName>
        <fullName evidence="3">Uncharacterized protein</fullName>
    </submittedName>
</protein>
<proteinExistence type="predicted"/>
<dbReference type="STRING" id="392421.SAMN04488694_11149"/>
<dbReference type="OrthoDB" id="177748at2157"/>
<dbReference type="EMBL" id="FMZP01000010">
    <property type="protein sequence ID" value="SDC98811.1"/>
    <property type="molecule type" value="Genomic_DNA"/>
</dbReference>
<evidence type="ECO:0000313" key="4">
    <source>
        <dbReference type="EMBL" id="SET72645.1"/>
    </source>
</evidence>
<organism evidence="3 6">
    <name type="scientific">Natrinema hispanicum</name>
    <dbReference type="NCBI Taxonomy" id="392421"/>
    <lineage>
        <taxon>Archaea</taxon>
        <taxon>Methanobacteriati</taxon>
        <taxon>Methanobacteriota</taxon>
        <taxon>Stenosarchaea group</taxon>
        <taxon>Halobacteria</taxon>
        <taxon>Halobacteriales</taxon>
        <taxon>Natrialbaceae</taxon>
        <taxon>Natrinema</taxon>
    </lineage>
</organism>
<feature type="coiled-coil region" evidence="1">
    <location>
        <begin position="44"/>
        <end position="85"/>
    </location>
</feature>
<evidence type="ECO:0000313" key="6">
    <source>
        <dbReference type="Proteomes" id="UP000324021"/>
    </source>
</evidence>
<dbReference type="Proteomes" id="UP000199320">
    <property type="component" value="Unassembled WGS sequence"/>
</dbReference>
<evidence type="ECO:0000256" key="1">
    <source>
        <dbReference type="SAM" id="Coils"/>
    </source>
</evidence>
<evidence type="ECO:0000313" key="3">
    <source>
        <dbReference type="EMBL" id="SDC98811.1"/>
    </source>
</evidence>
<reference evidence="5 6" key="1">
    <citation type="submission" date="2016-10" db="EMBL/GenBank/DDBJ databases">
        <authorList>
            <person name="Varghese N."/>
            <person name="Submissions S."/>
        </authorList>
    </citation>
    <scope>NUCLEOTIDE SEQUENCE [LARGE SCALE GENOMIC DNA]</scope>
    <source>
        <strain evidence="3 6">CDM_1</strain>
        <strain evidence="5">CDM_6</strain>
    </source>
</reference>
<dbReference type="Proteomes" id="UP000324021">
    <property type="component" value="Unassembled WGS sequence"/>
</dbReference>
<feature type="region of interest" description="Disordered" evidence="2">
    <location>
        <begin position="86"/>
        <end position="111"/>
    </location>
</feature>
<reference evidence="4" key="2">
    <citation type="submission" date="2016-10" db="EMBL/GenBank/DDBJ databases">
        <authorList>
            <person name="de Groot N.N."/>
        </authorList>
    </citation>
    <scope>NUCLEOTIDE SEQUENCE [LARGE SCALE GENOMIC DNA]</scope>
    <source>
        <strain evidence="4">CDM_6</strain>
    </source>
</reference>
<keyword evidence="1" id="KW-0175">Coiled coil</keyword>
<feature type="compositionally biased region" description="Low complexity" evidence="2">
    <location>
        <begin position="89"/>
        <end position="103"/>
    </location>
</feature>
<evidence type="ECO:0000256" key="2">
    <source>
        <dbReference type="SAM" id="MobiDB-lite"/>
    </source>
</evidence>
<sequence>MSAEQDNSVSPADDRYQPLIVDDAIESTSQCDRSITDSTYHPALRSARIERIRLSARIAALERALEASERRRQAIVDQYERLLAEQMDTTDSSPCDSPSQSQSVLTWLFDR</sequence>
<accession>A0A1G6R2S0</accession>
<keyword evidence="5" id="KW-1185">Reference proteome</keyword>
<dbReference type="AlphaFoldDB" id="A0A1G6R2S0"/>
<name>A0A1G6R2S0_9EURY</name>
<evidence type="ECO:0000313" key="5">
    <source>
        <dbReference type="Proteomes" id="UP000199320"/>
    </source>
</evidence>
<gene>
    <name evidence="4" type="ORF">SAMN04488694_11149</name>
    <name evidence="3" type="ORF">SAMN05192552_101076</name>
</gene>
<dbReference type="EMBL" id="FOIC01000011">
    <property type="protein sequence ID" value="SET72645.1"/>
    <property type="molecule type" value="Genomic_DNA"/>
</dbReference>